<reference evidence="2" key="1">
    <citation type="journal article" date="2012" name="PLoS Genet.">
        <title>Comparative analysis of the genomes of two field isolates of the rice blast fungus Magnaporthe oryzae.</title>
        <authorList>
            <person name="Xue M."/>
            <person name="Yang J."/>
            <person name="Li Z."/>
            <person name="Hu S."/>
            <person name="Yao N."/>
            <person name="Dean R.A."/>
            <person name="Zhao W."/>
            <person name="Shen M."/>
            <person name="Zhang H."/>
            <person name="Li C."/>
            <person name="Liu L."/>
            <person name="Cao L."/>
            <person name="Xu X."/>
            <person name="Xing Y."/>
            <person name="Hsiang T."/>
            <person name="Zhang Z."/>
            <person name="Xu J.R."/>
            <person name="Peng Y.L."/>
        </authorList>
    </citation>
    <scope>NUCLEOTIDE SEQUENCE [LARGE SCALE GENOMIC DNA]</scope>
    <source>
        <strain evidence="2">P131</strain>
    </source>
</reference>
<accession>L7JAG9</accession>
<proteinExistence type="predicted"/>
<name>L7JAG9_PYRO1</name>
<evidence type="ECO:0000313" key="2">
    <source>
        <dbReference type="EMBL" id="ELQ65197.1"/>
    </source>
</evidence>
<dbReference type="EMBL" id="JH795403">
    <property type="protein sequence ID" value="ELQ65197.1"/>
    <property type="molecule type" value="Genomic_DNA"/>
</dbReference>
<sequence>MPFTKADRQDRLERASPSRPRPSPACSRPHTEGIPDVYACKKNQRPGARPNGSGGTRARKGMHNALCQDYAKGEDGEMAPVRLDRNVSKTPRSCSAARSILREEVGGSTTRPVYNAAPMARQLAPTHR</sequence>
<dbReference type="AlphaFoldDB" id="L7JAG9"/>
<evidence type="ECO:0000256" key="1">
    <source>
        <dbReference type="SAM" id="MobiDB-lite"/>
    </source>
</evidence>
<feature type="region of interest" description="Disordered" evidence="1">
    <location>
        <begin position="1"/>
        <end position="64"/>
    </location>
</feature>
<gene>
    <name evidence="2" type="ORF">OOW_P131scaffold00516g22</name>
</gene>
<feature type="compositionally biased region" description="Basic and acidic residues" evidence="1">
    <location>
        <begin position="1"/>
        <end position="16"/>
    </location>
</feature>
<protein>
    <submittedName>
        <fullName evidence="2">Uncharacterized protein</fullName>
    </submittedName>
</protein>
<organism>
    <name type="scientific">Pyricularia oryzae (strain P131)</name>
    <name type="common">Rice blast fungus</name>
    <name type="synonym">Magnaporthe oryzae</name>
    <dbReference type="NCBI Taxonomy" id="1143193"/>
    <lineage>
        <taxon>Eukaryota</taxon>
        <taxon>Fungi</taxon>
        <taxon>Dikarya</taxon>
        <taxon>Ascomycota</taxon>
        <taxon>Pezizomycotina</taxon>
        <taxon>Sordariomycetes</taxon>
        <taxon>Sordariomycetidae</taxon>
        <taxon>Magnaporthales</taxon>
        <taxon>Pyriculariaceae</taxon>
        <taxon>Pyricularia</taxon>
    </lineage>
</organism>